<gene>
    <name evidence="1" type="ORF">SODALDRAFT_363796</name>
</gene>
<keyword evidence="2" id="KW-1185">Reference proteome</keyword>
<name>A0A3N2PL16_SODAK</name>
<reference evidence="1 2" key="1">
    <citation type="journal article" date="2018" name="Mol. Ecol.">
        <title>The obligate alkalophilic soda-lake fungus Sodiomyces alkalinus has shifted to a protein diet.</title>
        <authorList>
            <person name="Grum-Grzhimaylo A.A."/>
            <person name="Falkoski D.L."/>
            <person name="van den Heuvel J."/>
            <person name="Valero-Jimenez C.A."/>
            <person name="Min B."/>
            <person name="Choi I.G."/>
            <person name="Lipzen A."/>
            <person name="Daum C.G."/>
            <person name="Aanen D.K."/>
            <person name="Tsang A."/>
            <person name="Henrissat B."/>
            <person name="Bilanenko E.N."/>
            <person name="de Vries R.P."/>
            <person name="van Kan J.A.L."/>
            <person name="Grigoriev I.V."/>
            <person name="Debets A.J.M."/>
        </authorList>
    </citation>
    <scope>NUCLEOTIDE SEQUENCE [LARGE SCALE GENOMIC DNA]</scope>
    <source>
        <strain evidence="1 2">F11</strain>
    </source>
</reference>
<evidence type="ECO:0000313" key="1">
    <source>
        <dbReference type="EMBL" id="ROT35104.1"/>
    </source>
</evidence>
<accession>A0A3N2PL16</accession>
<evidence type="ECO:0000313" key="2">
    <source>
        <dbReference type="Proteomes" id="UP000272025"/>
    </source>
</evidence>
<proteinExistence type="predicted"/>
<dbReference type="EMBL" id="ML119062">
    <property type="protein sequence ID" value="ROT35104.1"/>
    <property type="molecule type" value="Genomic_DNA"/>
</dbReference>
<protein>
    <submittedName>
        <fullName evidence="1">Uncharacterized protein</fullName>
    </submittedName>
</protein>
<dbReference type="AlphaFoldDB" id="A0A3N2PL16"/>
<dbReference type="Proteomes" id="UP000272025">
    <property type="component" value="Unassembled WGS sequence"/>
</dbReference>
<dbReference type="GeneID" id="39583076"/>
<organism evidence="1 2">
    <name type="scientific">Sodiomyces alkalinus (strain CBS 110278 / VKM F-3762 / F11)</name>
    <name type="common">Alkaliphilic filamentous fungus</name>
    <dbReference type="NCBI Taxonomy" id="1314773"/>
    <lineage>
        <taxon>Eukaryota</taxon>
        <taxon>Fungi</taxon>
        <taxon>Dikarya</taxon>
        <taxon>Ascomycota</taxon>
        <taxon>Pezizomycotina</taxon>
        <taxon>Sordariomycetes</taxon>
        <taxon>Hypocreomycetidae</taxon>
        <taxon>Glomerellales</taxon>
        <taxon>Plectosphaerellaceae</taxon>
        <taxon>Sodiomyces</taxon>
    </lineage>
</organism>
<sequence>MAQIPMPPRTTVWDVAEPNVESPNGEWGEVNQSQSGLIDDSKRELFVGKRVGDMTLSLQTGTHPKTLTTPEAQNEPLALPLYLRQGGFFSTFPAHSHASRPSPHFRYAPFLFIPPLPFFSTSCFSPLSPQPKFPTLNVGHLPTKRHSLGLYEVSSLSSALIALADFSLKPTESLAPCLSFTRTQPDILLFCRSPLFGLSHDNDVPPPGSLSTVFEHCLVNLSSCSAKFRLWIHCVTNEEINRLTDRLTEDPVIDSIRRMPAFA</sequence>
<dbReference type="RefSeq" id="XP_028462910.1">
    <property type="nucleotide sequence ID" value="XM_028614598.1"/>
</dbReference>